<protein>
    <recommendedName>
        <fullName evidence="4">Carrier domain-containing protein</fullName>
    </recommendedName>
</protein>
<feature type="compositionally biased region" description="Low complexity" evidence="1">
    <location>
        <begin position="34"/>
        <end position="52"/>
    </location>
</feature>
<dbReference type="Proteomes" id="UP000000329">
    <property type="component" value="Chromosome"/>
</dbReference>
<proteinExistence type="predicted"/>
<dbReference type="HOGENOM" id="CLU_1193505_0_0_4"/>
<feature type="compositionally biased region" description="Low complexity" evidence="1">
    <location>
        <begin position="73"/>
        <end position="88"/>
    </location>
</feature>
<dbReference type="InterPro" id="IPR036736">
    <property type="entry name" value="ACP-like_sf"/>
</dbReference>
<evidence type="ECO:0000313" key="2">
    <source>
        <dbReference type="EMBL" id="ADJ63338.1"/>
    </source>
</evidence>
<dbReference type="STRING" id="757424.Hsero_1828"/>
<organism evidence="2 3">
    <name type="scientific">Herbaspirillum seropedicae (strain SmR1)</name>
    <dbReference type="NCBI Taxonomy" id="757424"/>
    <lineage>
        <taxon>Bacteria</taxon>
        <taxon>Pseudomonadati</taxon>
        <taxon>Pseudomonadota</taxon>
        <taxon>Betaproteobacteria</taxon>
        <taxon>Burkholderiales</taxon>
        <taxon>Oxalobacteraceae</taxon>
        <taxon>Herbaspirillum</taxon>
    </lineage>
</organism>
<reference evidence="2 3" key="1">
    <citation type="submission" date="2010-04" db="EMBL/GenBank/DDBJ databases">
        <title>The genome of Herbaspirillum seropedicae SmR1, an endophytic, nitrogen-fixing, plant-growth promoting beta-Proteobacteria.</title>
        <authorList>
            <person name="Pedrosa F.O."/>
            <person name="Monteiro R.A."/>
            <person name="Wassem R."/>
            <person name="Cruz L.M."/>
            <person name="Ayub R.A."/>
            <person name="Colauto N.B."/>
            <person name="Fernandez M.A."/>
            <person name="Fungaro M.H.P."/>
            <person name="Grisard E.C."/>
            <person name="Hungria M."/>
            <person name="Madeira H.M.F."/>
            <person name="Nodari R.O."/>
            <person name="Osaku C.A."/>
            <person name="Petzl-Erler M.L."/>
            <person name="Terenzi H."/>
            <person name="Vieira L.G.E."/>
            <person name="Almeida M.I.M."/>
            <person name="Alves L.R."/>
            <person name="Arantes O.M.N."/>
            <person name="Balsanelli E."/>
            <person name="Barcellos F.G."/>
            <person name="Baura V.A."/>
            <person name="Binde D.R."/>
            <person name="Campo R.J."/>
            <person name="Chubatsu L.S."/>
            <person name="Chueire L.M.O."/>
            <person name="Ciferri R.R."/>
            <person name="Correa L.C."/>
            <person name="da Conceicao Silva J.L."/>
            <person name="Dabul A.N.G."/>
            <person name="Dambros B.P."/>
            <person name="Faoro H."/>
            <person name="Favetti A."/>
            <person name="Friedermann G."/>
            <person name="Furlaneto M.C."/>
            <person name="Gasques L.S."/>
            <person name="Gimenes C.C.T."/>
            <person name="Gioppo N.M.R."/>
            <person name="Glienke-Blanco C."/>
            <person name="Godoy L.P."/>
            <person name="Guerra M.P."/>
            <person name="Karp S."/>
            <person name="Kava-Cordeiro V."/>
            <person name="Margarido V.P."/>
            <person name="Mathioni S.M."/>
            <person name="Menck-Soares M.A."/>
            <person name="Murace N.K."/>
            <person name="Nicolas M.F."/>
            <person name="Oliveira C.E.C."/>
            <person name="Pagnan N.A.B."/>
            <person name="Pamphile J.A."/>
            <person name="Patussi E.V."/>
            <person name="Pereira L.F.P."/>
            <person name="Pereira-Ferrari L."/>
            <person name="Pinto F.G.S."/>
            <person name="Precoma C."/>
            <person name="Prioli A.J."/>
            <person name="Prioli S.M.A.P."/>
            <person name="Raittz R.T."/>
            <person name="Ramos H.J.O."/>
            <person name="Ribeiro E.M.S.F."/>
            <person name="Rigo L.U."/>
            <person name="Rocha C.L.M.S.C."/>
            <person name="Rocha S.N."/>
            <person name="Santos K."/>
            <person name="Satori D."/>
            <person name="Silva A.G."/>
            <person name="Simao R.C.G."/>
            <person name="Soares M.A.M."/>
            <person name="Souza E.M."/>
            <person name="Steffens M.B.R."/>
            <person name="Steindel M."/>
            <person name="Tadra-Sfeir M.Z."/>
            <person name="Takahashi E.K."/>
            <person name="Torres R.A."/>
            <person name="Valle J.S."/>
            <person name="Vernal J.I."/>
            <person name="Vilas-Boas L.A."/>
            <person name="Watanabe M.A.E."/>
            <person name="Weiss V.A."/>
            <person name="Yates M.A."/>
            <person name="Souza E.M."/>
        </authorList>
    </citation>
    <scope>NUCLEOTIDE SEQUENCE [LARGE SCALE GENOMIC DNA]</scope>
    <source>
        <strain evidence="2 3">SmR1</strain>
    </source>
</reference>
<evidence type="ECO:0000313" key="3">
    <source>
        <dbReference type="Proteomes" id="UP000000329"/>
    </source>
</evidence>
<sequence>MGAIRWASCSHAGAKRWPTTTSTTWRPSTRRPGKSGPCSSWPGSSSAKAGSSNCAPPRPGWTTRGRKSRTGLTCSSSTCSRPTSIRSSPCATWCTRYCSSVRSRAWPSSATAMKNPPCASSKCPRCCATPIINPRRRHEMEWINIINEVVPYTMGGARYGVKLTGEEDSFYDAGLDSLDVAALSVYLCEVLAVPPSVQRDGDLGNIADMIAFLDQHAVRRNLTVPQIRALLD</sequence>
<keyword evidence="3" id="KW-1185">Reference proteome</keyword>
<evidence type="ECO:0000256" key="1">
    <source>
        <dbReference type="SAM" id="MobiDB-lite"/>
    </source>
</evidence>
<gene>
    <name evidence="2" type="ordered locus">Hsero_1828</name>
</gene>
<name>D8IRL4_HERSS</name>
<feature type="compositionally biased region" description="Low complexity" evidence="1">
    <location>
        <begin position="16"/>
        <end position="27"/>
    </location>
</feature>
<accession>D8IRL4</accession>
<dbReference type="EMBL" id="CP002039">
    <property type="protein sequence ID" value="ADJ63338.1"/>
    <property type="molecule type" value="Genomic_DNA"/>
</dbReference>
<dbReference type="SUPFAM" id="SSF47336">
    <property type="entry name" value="ACP-like"/>
    <property type="match status" value="1"/>
</dbReference>
<dbReference type="eggNOG" id="COG0236">
    <property type="taxonomic scope" value="Bacteria"/>
</dbReference>
<dbReference type="AlphaFoldDB" id="D8IRL4"/>
<evidence type="ECO:0008006" key="4">
    <source>
        <dbReference type="Google" id="ProtNLM"/>
    </source>
</evidence>
<feature type="region of interest" description="Disordered" evidence="1">
    <location>
        <begin position="10"/>
        <end position="88"/>
    </location>
</feature>
<dbReference type="KEGG" id="hse:Hsero_1828"/>